<dbReference type="EMBL" id="VLPK01000005">
    <property type="protein sequence ID" value="TSJ37225.1"/>
    <property type="molecule type" value="Genomic_DNA"/>
</dbReference>
<evidence type="ECO:0000256" key="6">
    <source>
        <dbReference type="ARBA" id="ARBA00023077"/>
    </source>
</evidence>
<evidence type="ECO:0000256" key="10">
    <source>
        <dbReference type="PROSITE-ProRule" id="PRU01360"/>
    </source>
</evidence>
<keyword evidence="7 10" id="KW-0472">Membrane</keyword>
<dbReference type="Gene3D" id="2.170.130.10">
    <property type="entry name" value="TonB-dependent receptor, plug domain"/>
    <property type="match status" value="1"/>
</dbReference>
<sequence>MRFDFNSKVIKGLMSIFLVSLLPVTTIAQTKDSTEKLKADTLRKLNEVKITTSRNYIQATSPVPVQVLKGAQLEQINSLTVADAVRYFSGVQLKDYGGVGGLKTINVRSLGTNHTAVFYDGVEFSNAQNGQVDLGKFSLDNIEEIALYDAQQNSIFQPAKGFASASVLYLVTKSPKFRDSSDFTGKATLKTGSFGLINPSVNAAYKIGNNGYATISTELMHANGRYKFSTNDGGDTTAVRSNGDINSQRIEAAAAIASKDSAVWKIRGYLFHSDRGLPAAVVNHNFDSDQREWDRDMFLQSSYQTNPTNRDSWQINAKYSNDYTSYLDPDITTTRGLLNDKYTEKELYFSVANRYRVTKQLSFDLSADYQRNSLNSTQNDTIPYRFVSPVRNQLLIAAAGELRLKRWDIQANLLATFVNDSVDTLVSAGRKTKYTPAFLFSWQPFENPELHVRGFYKDIFRLPTFNDLYFTFIGNSFLKPEFTKQSDLGLTYNKSWKQQTLTDLFLQVDGYCNIIHNKIIAAPGQNLARWMMYNINEVHITGLDIDASAIWQLPAKIQLSTGITYTYQKGIDVTSDGYNTGQEIPYTPKSSGSLLIGAQKDRFVLNYSFIYTGSRYDEAANTPVRNYLQPWYTHDMSVTYSGNFKHHQIKLCGEVNNMLNQQYEVIRNFPMPGRNYRITISTNI</sequence>
<dbReference type="InterPro" id="IPR037066">
    <property type="entry name" value="Plug_dom_sf"/>
</dbReference>
<reference evidence="15 16" key="1">
    <citation type="submission" date="2019-07" db="EMBL/GenBank/DDBJ databases">
        <authorList>
            <person name="Huq M.A."/>
        </authorList>
    </citation>
    <scope>NUCLEOTIDE SEQUENCE [LARGE SCALE GENOMIC DNA]</scope>
    <source>
        <strain evidence="15 16">MAH-19</strain>
    </source>
</reference>
<dbReference type="InterPro" id="IPR012910">
    <property type="entry name" value="Plug_dom"/>
</dbReference>
<dbReference type="AlphaFoldDB" id="A0A556MBP6"/>
<feature type="domain" description="TonB-dependent receptor-like beta-barrel" evidence="13">
    <location>
        <begin position="284"/>
        <end position="657"/>
    </location>
</feature>
<dbReference type="SUPFAM" id="SSF56935">
    <property type="entry name" value="Porins"/>
    <property type="match status" value="1"/>
</dbReference>
<dbReference type="OrthoDB" id="9762903at2"/>
<comment type="caution">
    <text evidence="15">The sequence shown here is derived from an EMBL/GenBank/DDBJ whole genome shotgun (WGS) entry which is preliminary data.</text>
</comment>
<evidence type="ECO:0000259" key="14">
    <source>
        <dbReference type="Pfam" id="PF07715"/>
    </source>
</evidence>
<evidence type="ECO:0000256" key="11">
    <source>
        <dbReference type="RuleBase" id="RU003357"/>
    </source>
</evidence>
<feature type="domain" description="TonB-dependent receptor plug" evidence="14">
    <location>
        <begin position="60"/>
        <end position="156"/>
    </location>
</feature>
<dbReference type="GO" id="GO:0044718">
    <property type="term" value="P:siderophore transmembrane transport"/>
    <property type="evidence" value="ECO:0007669"/>
    <property type="project" value="TreeGrafter"/>
</dbReference>
<evidence type="ECO:0000259" key="13">
    <source>
        <dbReference type="Pfam" id="PF00593"/>
    </source>
</evidence>
<dbReference type="Proteomes" id="UP000318733">
    <property type="component" value="Unassembled WGS sequence"/>
</dbReference>
<evidence type="ECO:0000313" key="16">
    <source>
        <dbReference type="Proteomes" id="UP000318733"/>
    </source>
</evidence>
<proteinExistence type="inferred from homology"/>
<comment type="subcellular location">
    <subcellularLocation>
        <location evidence="1 10">Cell outer membrane</location>
        <topology evidence="1 10">Multi-pass membrane protein</topology>
    </subcellularLocation>
</comment>
<evidence type="ECO:0000256" key="8">
    <source>
        <dbReference type="ARBA" id="ARBA00023170"/>
    </source>
</evidence>
<evidence type="ECO:0000256" key="1">
    <source>
        <dbReference type="ARBA" id="ARBA00004571"/>
    </source>
</evidence>
<dbReference type="Gene3D" id="2.40.170.20">
    <property type="entry name" value="TonB-dependent receptor, beta-barrel domain"/>
    <property type="match status" value="1"/>
</dbReference>
<dbReference type="PANTHER" id="PTHR30069:SF29">
    <property type="entry name" value="HEMOGLOBIN AND HEMOGLOBIN-HAPTOGLOBIN-BINDING PROTEIN 1-RELATED"/>
    <property type="match status" value="1"/>
</dbReference>
<keyword evidence="6 11" id="KW-0798">TonB box</keyword>
<evidence type="ECO:0000256" key="5">
    <source>
        <dbReference type="ARBA" id="ARBA00022729"/>
    </source>
</evidence>
<name>A0A556MBP6_9SPHI</name>
<dbReference type="InterPro" id="IPR039426">
    <property type="entry name" value="TonB-dep_rcpt-like"/>
</dbReference>
<dbReference type="RefSeq" id="WP_144250260.1">
    <property type="nucleotide sequence ID" value="NZ_VLPK01000005.1"/>
</dbReference>
<feature type="chain" id="PRO_5021888800" evidence="12">
    <location>
        <begin position="29"/>
        <end position="684"/>
    </location>
</feature>
<dbReference type="InterPro" id="IPR036942">
    <property type="entry name" value="Beta-barrel_TonB_sf"/>
</dbReference>
<evidence type="ECO:0000256" key="9">
    <source>
        <dbReference type="ARBA" id="ARBA00023237"/>
    </source>
</evidence>
<evidence type="ECO:0000256" key="4">
    <source>
        <dbReference type="ARBA" id="ARBA00022692"/>
    </source>
</evidence>
<dbReference type="GO" id="GO:0009279">
    <property type="term" value="C:cell outer membrane"/>
    <property type="evidence" value="ECO:0007669"/>
    <property type="project" value="UniProtKB-SubCell"/>
</dbReference>
<dbReference type="GO" id="GO:0015344">
    <property type="term" value="F:siderophore uptake transmembrane transporter activity"/>
    <property type="evidence" value="ECO:0007669"/>
    <property type="project" value="TreeGrafter"/>
</dbReference>
<dbReference type="PROSITE" id="PS52016">
    <property type="entry name" value="TONB_DEPENDENT_REC_3"/>
    <property type="match status" value="1"/>
</dbReference>
<evidence type="ECO:0000256" key="2">
    <source>
        <dbReference type="ARBA" id="ARBA00022448"/>
    </source>
</evidence>
<dbReference type="Pfam" id="PF00593">
    <property type="entry name" value="TonB_dep_Rec_b-barrel"/>
    <property type="match status" value="1"/>
</dbReference>
<feature type="signal peptide" evidence="12">
    <location>
        <begin position="1"/>
        <end position="28"/>
    </location>
</feature>
<keyword evidence="8 15" id="KW-0675">Receptor</keyword>
<keyword evidence="4 10" id="KW-0812">Transmembrane</keyword>
<accession>A0A556MBP6</accession>
<evidence type="ECO:0000256" key="7">
    <source>
        <dbReference type="ARBA" id="ARBA00023136"/>
    </source>
</evidence>
<evidence type="ECO:0000256" key="3">
    <source>
        <dbReference type="ARBA" id="ARBA00022452"/>
    </source>
</evidence>
<evidence type="ECO:0000256" key="12">
    <source>
        <dbReference type="SAM" id="SignalP"/>
    </source>
</evidence>
<keyword evidence="16" id="KW-1185">Reference proteome</keyword>
<dbReference type="Pfam" id="PF07715">
    <property type="entry name" value="Plug"/>
    <property type="match status" value="1"/>
</dbReference>
<keyword evidence="3 10" id="KW-1134">Transmembrane beta strand</keyword>
<gene>
    <name evidence="15" type="ORF">FO440_20900</name>
</gene>
<comment type="similarity">
    <text evidence="10 11">Belongs to the TonB-dependent receptor family.</text>
</comment>
<keyword evidence="5 12" id="KW-0732">Signal</keyword>
<organism evidence="15 16">
    <name type="scientific">Mucilaginibacter corticis</name>
    <dbReference type="NCBI Taxonomy" id="2597670"/>
    <lineage>
        <taxon>Bacteria</taxon>
        <taxon>Pseudomonadati</taxon>
        <taxon>Bacteroidota</taxon>
        <taxon>Sphingobacteriia</taxon>
        <taxon>Sphingobacteriales</taxon>
        <taxon>Sphingobacteriaceae</taxon>
        <taxon>Mucilaginibacter</taxon>
    </lineage>
</organism>
<protein>
    <submittedName>
        <fullName evidence="15">TonB-dependent receptor</fullName>
    </submittedName>
</protein>
<evidence type="ECO:0000313" key="15">
    <source>
        <dbReference type="EMBL" id="TSJ37225.1"/>
    </source>
</evidence>
<keyword evidence="2 10" id="KW-0813">Transport</keyword>
<dbReference type="PANTHER" id="PTHR30069">
    <property type="entry name" value="TONB-DEPENDENT OUTER MEMBRANE RECEPTOR"/>
    <property type="match status" value="1"/>
</dbReference>
<keyword evidence="9 10" id="KW-0998">Cell outer membrane</keyword>
<dbReference type="InterPro" id="IPR000531">
    <property type="entry name" value="Beta-barrel_TonB"/>
</dbReference>